<evidence type="ECO:0000256" key="3">
    <source>
        <dbReference type="ARBA" id="ARBA00012687"/>
    </source>
</evidence>
<comment type="pathway">
    <text evidence="11">Bacterial outer membrane biogenesis; LPS lipid A biosynthesis.</text>
</comment>
<dbReference type="Pfam" id="PF02684">
    <property type="entry name" value="LpxB"/>
    <property type="match status" value="1"/>
</dbReference>
<evidence type="ECO:0000256" key="4">
    <source>
        <dbReference type="ARBA" id="ARBA00020902"/>
    </source>
</evidence>
<evidence type="ECO:0000313" key="12">
    <source>
        <dbReference type="EMBL" id="MDT0617334.1"/>
    </source>
</evidence>
<keyword evidence="6 11" id="KW-0441">Lipid A biosynthesis</keyword>
<dbReference type="RefSeq" id="WP_311657050.1">
    <property type="nucleotide sequence ID" value="NZ_JAVRHY010000002.1"/>
</dbReference>
<dbReference type="HAMAP" id="MF_00392">
    <property type="entry name" value="LpxB"/>
    <property type="match status" value="1"/>
</dbReference>
<dbReference type="SUPFAM" id="SSF53756">
    <property type="entry name" value="UDP-Glycosyltransferase/glycogen phosphorylase"/>
    <property type="match status" value="1"/>
</dbReference>
<keyword evidence="9 11" id="KW-0443">Lipid metabolism</keyword>
<dbReference type="EC" id="2.4.1.182" evidence="3 11"/>
<dbReference type="Proteomes" id="UP001259982">
    <property type="component" value="Unassembled WGS sequence"/>
</dbReference>
<dbReference type="InterPro" id="IPR003835">
    <property type="entry name" value="Glyco_trans_19"/>
</dbReference>
<keyword evidence="5 11" id="KW-0444">Lipid biosynthesis</keyword>
<sequence length="392" mass="43330">MHDAGPRIAVVAGELSGDTLGGGLLEALKARYPDARFLGVPGPAMADAGCEALASIDDLSLFGLGEVLREIPRLIRLRRHLIERITAWRPDVFIGIDAPSFNTGLERRLRLAGIPTVHYVCPTAWAWRERRVYHLREAADMMLSIFPFEEAFFRRHHVPVRFVGHPLADELPLHPDADSARRALGLALDATWVGLLPGSRNAEVDRLGPRFLATARWLHARLPGIRFVIPVAKPSLREKLETQCRDLAPELAITLIDGRAREVMRAASVVLTASGTATLEALLAKTPMVVAYAVSPISYHIAKTLDLIKVPWVSMPNLLADRMLVPEVLQNEARPEVLGPWLYRLLTSEDARTEQIEAFESLHEQLRRGASQGAARAVAEIIESPPWHAQPA</sequence>
<keyword evidence="7 11" id="KW-0328">Glycosyltransferase</keyword>
<evidence type="ECO:0000256" key="10">
    <source>
        <dbReference type="ARBA" id="ARBA00048975"/>
    </source>
</evidence>
<evidence type="ECO:0000256" key="9">
    <source>
        <dbReference type="ARBA" id="ARBA00023098"/>
    </source>
</evidence>
<keyword evidence="8 11" id="KW-0808">Transferase</keyword>
<evidence type="ECO:0000256" key="7">
    <source>
        <dbReference type="ARBA" id="ARBA00022676"/>
    </source>
</evidence>
<accession>A0ABU3B4F5</accession>
<comment type="catalytic activity">
    <reaction evidence="10 11">
        <text>a lipid X + a UDP-2-N,3-O-bis[(3R)-3-hydroxyacyl]-alpha-D-glucosamine = a lipid A disaccharide + UDP + H(+)</text>
        <dbReference type="Rhea" id="RHEA:67828"/>
        <dbReference type="ChEBI" id="CHEBI:15378"/>
        <dbReference type="ChEBI" id="CHEBI:58223"/>
        <dbReference type="ChEBI" id="CHEBI:137748"/>
        <dbReference type="ChEBI" id="CHEBI:176338"/>
        <dbReference type="ChEBI" id="CHEBI:176343"/>
        <dbReference type="EC" id="2.4.1.182"/>
    </reaction>
</comment>
<protein>
    <recommendedName>
        <fullName evidence="4 11">Lipid-A-disaccharide synthase</fullName>
        <ecNumber evidence="3 11">2.4.1.182</ecNumber>
    </recommendedName>
</protein>
<comment type="function">
    <text evidence="1 11">Condensation of UDP-2,3-diacylglucosamine and 2,3-diacylglucosamine-1-phosphate to form lipid A disaccharide, a precursor of lipid A, a phosphorylated glycolipid that anchors the lipopolysaccharide to the outer membrane of the cell.</text>
</comment>
<name>A0ABU3B4F5_9GAMM</name>
<comment type="caution">
    <text evidence="12">The sequence shown here is derived from an EMBL/GenBank/DDBJ whole genome shotgun (WGS) entry which is preliminary data.</text>
</comment>
<reference evidence="12 13" key="1">
    <citation type="submission" date="2023-09" db="EMBL/GenBank/DDBJ databases">
        <authorList>
            <person name="Rey-Velasco X."/>
        </authorList>
    </citation>
    <scope>NUCLEOTIDE SEQUENCE [LARGE SCALE GENOMIC DNA]</scope>
    <source>
        <strain evidence="12 13">P385</strain>
    </source>
</reference>
<evidence type="ECO:0000313" key="13">
    <source>
        <dbReference type="Proteomes" id="UP001259982"/>
    </source>
</evidence>
<evidence type="ECO:0000256" key="11">
    <source>
        <dbReference type="HAMAP-Rule" id="MF_00392"/>
    </source>
</evidence>
<dbReference type="GO" id="GO:0008915">
    <property type="term" value="F:lipid-A-disaccharide synthase activity"/>
    <property type="evidence" value="ECO:0007669"/>
    <property type="project" value="UniProtKB-EC"/>
</dbReference>
<gene>
    <name evidence="11 12" type="primary">lpxB</name>
    <name evidence="12" type="ORF">RM531_02505</name>
</gene>
<dbReference type="EMBL" id="JAVRHY010000002">
    <property type="protein sequence ID" value="MDT0617334.1"/>
    <property type="molecule type" value="Genomic_DNA"/>
</dbReference>
<dbReference type="NCBIfam" id="TIGR00215">
    <property type="entry name" value="lpxB"/>
    <property type="match status" value="1"/>
</dbReference>
<evidence type="ECO:0000256" key="5">
    <source>
        <dbReference type="ARBA" id="ARBA00022516"/>
    </source>
</evidence>
<dbReference type="PANTHER" id="PTHR30372">
    <property type="entry name" value="LIPID-A-DISACCHARIDE SYNTHASE"/>
    <property type="match status" value="1"/>
</dbReference>
<dbReference type="PANTHER" id="PTHR30372:SF4">
    <property type="entry name" value="LIPID-A-DISACCHARIDE SYNTHASE, MITOCHONDRIAL-RELATED"/>
    <property type="match status" value="1"/>
</dbReference>
<organism evidence="12 13">
    <name type="scientific">Spectribacter acetivorans</name>
    <dbReference type="NCBI Taxonomy" id="3075603"/>
    <lineage>
        <taxon>Bacteria</taxon>
        <taxon>Pseudomonadati</taxon>
        <taxon>Pseudomonadota</taxon>
        <taxon>Gammaproteobacteria</taxon>
        <taxon>Salinisphaerales</taxon>
        <taxon>Salinisphaeraceae</taxon>
        <taxon>Spectribacter</taxon>
    </lineage>
</organism>
<evidence type="ECO:0000256" key="6">
    <source>
        <dbReference type="ARBA" id="ARBA00022556"/>
    </source>
</evidence>
<evidence type="ECO:0000256" key="8">
    <source>
        <dbReference type="ARBA" id="ARBA00022679"/>
    </source>
</evidence>
<comment type="similarity">
    <text evidence="2 11">Belongs to the LpxB family.</text>
</comment>
<keyword evidence="13" id="KW-1185">Reference proteome</keyword>
<evidence type="ECO:0000256" key="1">
    <source>
        <dbReference type="ARBA" id="ARBA00002056"/>
    </source>
</evidence>
<evidence type="ECO:0000256" key="2">
    <source>
        <dbReference type="ARBA" id="ARBA00007868"/>
    </source>
</evidence>
<proteinExistence type="inferred from homology"/>